<evidence type="ECO:0000313" key="10">
    <source>
        <dbReference type="EnsemblPlants" id="OMERI05G02200.1"/>
    </source>
</evidence>
<evidence type="ECO:0000256" key="1">
    <source>
        <dbReference type="ARBA" id="ARBA00004123"/>
    </source>
</evidence>
<evidence type="ECO:0000256" key="5">
    <source>
        <dbReference type="PROSITE-ProRule" id="PRU00108"/>
    </source>
</evidence>
<evidence type="ECO:0000256" key="7">
    <source>
        <dbReference type="SAM" id="MobiDB-lite"/>
    </source>
</evidence>
<evidence type="ECO:0000256" key="6">
    <source>
        <dbReference type="PROSITE-ProRule" id="PRU00559"/>
    </source>
</evidence>
<reference evidence="10" key="2">
    <citation type="submission" date="2018-05" db="EMBL/GenBank/DDBJ databases">
        <title>OmerRS3 (Oryza meridionalis Reference Sequence Version 3).</title>
        <authorList>
            <person name="Zhang J."/>
            <person name="Kudrna D."/>
            <person name="Lee S."/>
            <person name="Talag J."/>
            <person name="Welchert J."/>
            <person name="Wing R.A."/>
        </authorList>
    </citation>
    <scope>NUCLEOTIDE SEQUENCE [LARGE SCALE GENOMIC DNA]</scope>
    <source>
        <strain evidence="10">cv. OR44</strain>
    </source>
</reference>
<dbReference type="PROSITE" id="PS50071">
    <property type="entry name" value="HOMEOBOX_2"/>
    <property type="match status" value="1"/>
</dbReference>
<feature type="region of interest" description="Disordered" evidence="7">
    <location>
        <begin position="1"/>
        <end position="45"/>
    </location>
</feature>
<accession>A0A0E0DLI9</accession>
<comment type="similarity">
    <text evidence="6">Belongs to the TALE/KNOX homeobox family.</text>
</comment>
<feature type="DNA-binding region" description="Homeobox; TALE-type" evidence="5">
    <location>
        <begin position="281"/>
        <end position="344"/>
    </location>
</feature>
<dbReference type="CDD" id="cd00086">
    <property type="entry name" value="homeodomain"/>
    <property type="match status" value="1"/>
</dbReference>
<evidence type="ECO:0008006" key="12">
    <source>
        <dbReference type="Google" id="ProtNLM"/>
    </source>
</evidence>
<feature type="compositionally biased region" description="Gly residues" evidence="7">
    <location>
        <begin position="12"/>
        <end position="22"/>
    </location>
</feature>
<protein>
    <recommendedName>
        <fullName evidence="12">Homeobox domain-containing protein</fullName>
    </recommendedName>
</protein>
<keyword evidence="2 5" id="KW-0238">DNA-binding</keyword>
<dbReference type="AlphaFoldDB" id="A0A0E0DLI9"/>
<reference evidence="10" key="1">
    <citation type="submission" date="2015-04" db="UniProtKB">
        <authorList>
            <consortium name="EnsemblPlants"/>
        </authorList>
    </citation>
    <scope>IDENTIFICATION</scope>
</reference>
<dbReference type="InterPro" id="IPR050224">
    <property type="entry name" value="TALE_homeobox"/>
</dbReference>
<dbReference type="PROSITE" id="PS00027">
    <property type="entry name" value="HOMEOBOX_1"/>
    <property type="match status" value="1"/>
</dbReference>
<dbReference type="Gene3D" id="1.10.10.60">
    <property type="entry name" value="Homeodomain-like"/>
    <property type="match status" value="1"/>
</dbReference>
<evidence type="ECO:0000259" key="8">
    <source>
        <dbReference type="PROSITE" id="PS50071"/>
    </source>
</evidence>
<dbReference type="SMART" id="SM00389">
    <property type="entry name" value="HOX"/>
    <property type="match status" value="1"/>
</dbReference>
<evidence type="ECO:0000313" key="11">
    <source>
        <dbReference type="Proteomes" id="UP000008021"/>
    </source>
</evidence>
<keyword evidence="3 5" id="KW-0371">Homeobox</keyword>
<dbReference type="Pfam" id="PF03789">
    <property type="entry name" value="ELK"/>
    <property type="match status" value="1"/>
</dbReference>
<evidence type="ECO:0000256" key="3">
    <source>
        <dbReference type="ARBA" id="ARBA00023155"/>
    </source>
</evidence>
<dbReference type="InterPro" id="IPR017970">
    <property type="entry name" value="Homeobox_CS"/>
</dbReference>
<dbReference type="STRING" id="40149.A0A0E0DLI9"/>
<dbReference type="InterPro" id="IPR009057">
    <property type="entry name" value="Homeodomain-like_sf"/>
</dbReference>
<evidence type="ECO:0000259" key="9">
    <source>
        <dbReference type="PROSITE" id="PS51213"/>
    </source>
</evidence>
<dbReference type="EnsemblPlants" id="OMERI05G02200.1">
    <property type="protein sequence ID" value="OMERI05G02200.1"/>
    <property type="gene ID" value="OMERI05G02200"/>
</dbReference>
<dbReference type="InterPro" id="IPR001356">
    <property type="entry name" value="HD"/>
</dbReference>
<evidence type="ECO:0000256" key="2">
    <source>
        <dbReference type="ARBA" id="ARBA00023125"/>
    </source>
</evidence>
<dbReference type="Proteomes" id="UP000008021">
    <property type="component" value="Chromosome 5"/>
</dbReference>
<dbReference type="GO" id="GO:0003677">
    <property type="term" value="F:DNA binding"/>
    <property type="evidence" value="ECO:0007669"/>
    <property type="project" value="UniProtKB-UniRule"/>
</dbReference>
<dbReference type="Pfam" id="PF03791">
    <property type="entry name" value="KNOX2"/>
    <property type="match status" value="1"/>
</dbReference>
<organism evidence="10">
    <name type="scientific">Oryza meridionalis</name>
    <dbReference type="NCBI Taxonomy" id="40149"/>
    <lineage>
        <taxon>Eukaryota</taxon>
        <taxon>Viridiplantae</taxon>
        <taxon>Streptophyta</taxon>
        <taxon>Embryophyta</taxon>
        <taxon>Tracheophyta</taxon>
        <taxon>Spermatophyta</taxon>
        <taxon>Magnoliopsida</taxon>
        <taxon>Liliopsida</taxon>
        <taxon>Poales</taxon>
        <taxon>Poaceae</taxon>
        <taxon>BOP clade</taxon>
        <taxon>Oryzoideae</taxon>
        <taxon>Oryzeae</taxon>
        <taxon>Oryzinae</taxon>
        <taxon>Oryza</taxon>
    </lineage>
</organism>
<dbReference type="InterPro" id="IPR005539">
    <property type="entry name" value="ELK_dom"/>
</dbReference>
<dbReference type="SMART" id="SM01188">
    <property type="entry name" value="ELK"/>
    <property type="match status" value="1"/>
</dbReference>
<dbReference type="InterPro" id="IPR005541">
    <property type="entry name" value="KNOX2"/>
</dbReference>
<dbReference type="Pfam" id="PF05920">
    <property type="entry name" value="Homeobox_KN"/>
    <property type="match status" value="1"/>
</dbReference>
<keyword evidence="4 5" id="KW-0539">Nucleus</keyword>
<dbReference type="Gramene" id="OMERI05G02200.1">
    <property type="protein sequence ID" value="OMERI05G02200.1"/>
    <property type="gene ID" value="OMERI05G02200"/>
</dbReference>
<dbReference type="PANTHER" id="PTHR11850">
    <property type="entry name" value="HOMEOBOX PROTEIN TRANSCRIPTION FACTORS"/>
    <property type="match status" value="1"/>
</dbReference>
<dbReference type="InterPro" id="IPR008422">
    <property type="entry name" value="KN_HD"/>
</dbReference>
<dbReference type="SUPFAM" id="SSF46689">
    <property type="entry name" value="Homeodomain-like"/>
    <property type="match status" value="1"/>
</dbReference>
<dbReference type="Pfam" id="PF03790">
    <property type="entry name" value="KNOX1"/>
    <property type="match status" value="1"/>
</dbReference>
<feature type="domain" description="ELK" evidence="9">
    <location>
        <begin position="260"/>
        <end position="280"/>
    </location>
</feature>
<dbReference type="PROSITE" id="PS51213">
    <property type="entry name" value="ELK"/>
    <property type="match status" value="1"/>
</dbReference>
<comment type="subcellular location">
    <subcellularLocation>
        <location evidence="1 5">Nucleus</location>
    </subcellularLocation>
</comment>
<dbReference type="GO" id="GO:0005634">
    <property type="term" value="C:nucleus"/>
    <property type="evidence" value="ECO:0007669"/>
    <property type="project" value="UniProtKB-SubCell"/>
</dbReference>
<evidence type="ECO:0000256" key="4">
    <source>
        <dbReference type="ARBA" id="ARBA00023242"/>
    </source>
</evidence>
<dbReference type="SMART" id="SM01255">
    <property type="entry name" value="KNOX1"/>
    <property type="match status" value="1"/>
</dbReference>
<feature type="domain" description="Homeobox" evidence="8">
    <location>
        <begin position="280"/>
        <end position="343"/>
    </location>
</feature>
<proteinExistence type="inferred from homology"/>
<name>A0A0E0DLI9_9ORYZ</name>
<dbReference type="SMART" id="SM01256">
    <property type="entry name" value="KNOX2"/>
    <property type="match status" value="1"/>
</dbReference>
<dbReference type="InterPro" id="IPR005540">
    <property type="entry name" value="KNOX1"/>
</dbReference>
<keyword evidence="11" id="KW-1185">Reference proteome</keyword>
<sequence>MEDLYSIHPGISRGGGGGGGGAASEASGVAGGGSSPPHPPPPATTAAAADLTELMKAQIAGHPSYPSLLSAYIECRKVGAPPEVTTLLEEISREERGGGGATAGGEIGLDPELDEFMETYCRVLERYKEELTRPFDEAASFLTGIHTQLASLCGGAPPPTDNSALVGQPILWNLCIILLTDDWALVLFVKRLLLFMVNVVLLPHHLSLILYMTFCLKLPLICNIFMQDEMVGSSDDEPCSGDADASDFGQEHSSRLADHELKEMLLKKYSGCLSRLRSEFLKKRKKGKLPKDARSALMDWWNTHYRWPYPTEEDKVRLAAMTGLDPKQINNWFINQRKRHWKPSEDMRFALMEGVTGGSSSGTTLYFDTGTIGP</sequence>
<dbReference type="GO" id="GO:0000981">
    <property type="term" value="F:DNA-binding transcription factor activity, RNA polymerase II-specific"/>
    <property type="evidence" value="ECO:0007669"/>
    <property type="project" value="InterPro"/>
</dbReference>